<feature type="domain" description="Solute-binding protein family 3/N-terminal" evidence="4">
    <location>
        <begin position="40"/>
        <end position="271"/>
    </location>
</feature>
<evidence type="ECO:0000256" key="1">
    <source>
        <dbReference type="ARBA" id="ARBA00010333"/>
    </source>
</evidence>
<evidence type="ECO:0000313" key="5">
    <source>
        <dbReference type="EMBL" id="SDU04756.1"/>
    </source>
</evidence>
<dbReference type="STRING" id="1434072.SAMN05216210_1438"/>
<dbReference type="Proteomes" id="UP000243924">
    <property type="component" value="Chromosome I"/>
</dbReference>
<dbReference type="SMART" id="SM00062">
    <property type="entry name" value="PBPb"/>
    <property type="match status" value="1"/>
</dbReference>
<keyword evidence="2 3" id="KW-0732">Signal</keyword>
<evidence type="ECO:0000313" key="6">
    <source>
        <dbReference type="Proteomes" id="UP000243924"/>
    </source>
</evidence>
<organism evidence="5 6">
    <name type="scientific">Halopseudomonas salegens</name>
    <dbReference type="NCBI Taxonomy" id="1434072"/>
    <lineage>
        <taxon>Bacteria</taxon>
        <taxon>Pseudomonadati</taxon>
        <taxon>Pseudomonadota</taxon>
        <taxon>Gammaproteobacteria</taxon>
        <taxon>Pseudomonadales</taxon>
        <taxon>Pseudomonadaceae</taxon>
        <taxon>Halopseudomonas</taxon>
    </lineage>
</organism>
<dbReference type="SUPFAM" id="SSF53850">
    <property type="entry name" value="Periplasmic binding protein-like II"/>
    <property type="match status" value="1"/>
</dbReference>
<dbReference type="PANTHER" id="PTHR35936:SF6">
    <property type="entry name" value="AMINO ACID ABC TRANSPORTER SUBSTRATE-BINDING PAAT FAMILY PROTEIN"/>
    <property type="match status" value="1"/>
</dbReference>
<dbReference type="OrthoDB" id="7677520at2"/>
<protein>
    <submittedName>
        <fullName evidence="5">Amino acid ABC transporter substrate-binding protein, PAAT family</fullName>
    </submittedName>
</protein>
<dbReference type="AlphaFoldDB" id="A0A1H2FBJ4"/>
<proteinExistence type="inferred from homology"/>
<dbReference type="Pfam" id="PF00497">
    <property type="entry name" value="SBP_bac_3"/>
    <property type="match status" value="1"/>
</dbReference>
<accession>A0A1H2FBJ4</accession>
<reference evidence="6" key="1">
    <citation type="submission" date="2016-10" db="EMBL/GenBank/DDBJ databases">
        <authorList>
            <person name="Varghese N."/>
            <person name="Submissions S."/>
        </authorList>
    </citation>
    <scope>NUCLEOTIDE SEQUENCE [LARGE SCALE GENOMIC DNA]</scope>
    <source>
        <strain evidence="6">CECT 8338</strain>
    </source>
</reference>
<dbReference type="InterPro" id="IPR001638">
    <property type="entry name" value="Solute-binding_3/MltF_N"/>
</dbReference>
<evidence type="ECO:0000256" key="3">
    <source>
        <dbReference type="SAM" id="SignalP"/>
    </source>
</evidence>
<evidence type="ECO:0000256" key="2">
    <source>
        <dbReference type="ARBA" id="ARBA00022729"/>
    </source>
</evidence>
<dbReference type="PANTHER" id="PTHR35936">
    <property type="entry name" value="MEMBRANE-BOUND LYTIC MUREIN TRANSGLYCOSYLASE F"/>
    <property type="match status" value="1"/>
</dbReference>
<dbReference type="EMBL" id="LT629787">
    <property type="protein sequence ID" value="SDU04756.1"/>
    <property type="molecule type" value="Genomic_DNA"/>
</dbReference>
<feature type="signal peptide" evidence="3">
    <location>
        <begin position="1"/>
        <end position="35"/>
    </location>
</feature>
<name>A0A1H2FBJ4_9GAMM</name>
<gene>
    <name evidence="5" type="ORF">SAMN05216210_1438</name>
</gene>
<evidence type="ECO:0000259" key="4">
    <source>
        <dbReference type="SMART" id="SM00062"/>
    </source>
</evidence>
<feature type="chain" id="PRO_5009273780" evidence="3">
    <location>
        <begin position="36"/>
        <end position="284"/>
    </location>
</feature>
<comment type="similarity">
    <text evidence="1">Belongs to the bacterial solute-binding protein 3 family.</text>
</comment>
<dbReference type="Gene3D" id="3.40.190.10">
    <property type="entry name" value="Periplasmic binding protein-like II"/>
    <property type="match status" value="2"/>
</dbReference>
<dbReference type="RefSeq" id="WP_157719116.1">
    <property type="nucleotide sequence ID" value="NZ_LT629787.1"/>
</dbReference>
<sequence length="284" mass="32033">MPVSLYRLCVQARWWVSRLTAIVCGSLLFVGAAQSAEHCNRLVASGNNQYPPLLWVDPADTHALRGAGAALLSQLLAEHGITLEARNVGPWARAQNDARNGRIDMLLGAFKTDERQTWMDYLHPAYTYVPSVIFVRKGHGFEYNGWDDLRDKRGSTLVNNSFGNAFDVFAREFLDISAFPSVRQSFETLLLNRVDYVIYERYQGMALAEQIGIADQLEILPGSVINEALYFTFSKRSECNTPELRAALEDTLARFNREGVMEQLIAEYGERWSSQFIQQSPADP</sequence>
<keyword evidence="6" id="KW-1185">Reference proteome</keyword>